<dbReference type="EMBL" id="CU928164">
    <property type="protein sequence ID" value="CAR17118.1"/>
    <property type="molecule type" value="Genomic_DNA"/>
</dbReference>
<dbReference type="STRING" id="585057.ECIAI39_0981"/>
<organism evidence="1 2">
    <name type="scientific">Escherichia coli O7:K1 (strain IAI39 / ExPEC)</name>
    <dbReference type="NCBI Taxonomy" id="585057"/>
    <lineage>
        <taxon>Bacteria</taxon>
        <taxon>Pseudomonadati</taxon>
        <taxon>Pseudomonadota</taxon>
        <taxon>Gammaproteobacteria</taxon>
        <taxon>Enterobacterales</taxon>
        <taxon>Enterobacteriaceae</taxon>
        <taxon>Escherichia</taxon>
    </lineage>
</organism>
<dbReference type="RefSeq" id="WP_000690820.1">
    <property type="nucleotide sequence ID" value="NC_011750.1"/>
</dbReference>
<sequence>MKIHIYFRHTDISRTTKNNRPEWFSHENCFINLINTIKESKYKDQIAFTFIFDGSLNVASLDPLYQHFENIDMNNKKIFIINGGDQRKAWRECVKLVDEDRRVGKIDKNDLIYFLENDYLHESKWIDEIFNLVKSNIRWDMATLYDHPDKYSEYCEHLDSLKNKNKKTIVFYSGSRHWKIAPSTCATYIMKARVFDRTKIILKLAIYDYKLFLILTKIFRIRLLSPIPALSTHCMASLLSPSINWDDL</sequence>
<gene>
    <name evidence="1" type="primary">wbbA</name>
    <name evidence="1" type="ordered locus">ECIAI39_0981</name>
</gene>
<evidence type="ECO:0000313" key="1">
    <source>
        <dbReference type="EMBL" id="CAR17118.1"/>
    </source>
</evidence>
<dbReference type="Proteomes" id="UP000000749">
    <property type="component" value="Chromosome"/>
</dbReference>
<name>A0A0H3MEU9_ECO7I</name>
<accession>A0A0H3MEU9</accession>
<protein>
    <submittedName>
        <fullName evidence="1">Glycosyltransferase WbbA</fullName>
    </submittedName>
</protein>
<reference evidence="2" key="1">
    <citation type="journal article" date="2009" name="PLoS Genet.">
        <title>Organised genome dynamics in the Escherichia coli species results in highly diverse adaptive paths.</title>
        <authorList>
            <person name="Touchon M."/>
            <person name="Hoede C."/>
            <person name="Tenaillon O."/>
            <person name="Barbe V."/>
            <person name="Baeriswyl S."/>
            <person name="Bidet P."/>
            <person name="Bingen E."/>
            <person name="Bonacorsi S."/>
            <person name="Bouchier C."/>
            <person name="Bouvet O."/>
            <person name="Calteau A."/>
            <person name="Chiapello H."/>
            <person name="Clermont O."/>
            <person name="Cruveiller S."/>
            <person name="Danchin A."/>
            <person name="Diard M."/>
            <person name="Dossat C."/>
            <person name="Karoui M.E."/>
            <person name="Frapy E."/>
            <person name="Garry L."/>
            <person name="Ghigo J.M."/>
            <person name="Gilles A.M."/>
            <person name="Johnson J."/>
            <person name="Le Bouguenec C."/>
            <person name="Lescat M."/>
            <person name="Mangenot S."/>
            <person name="Martinez-Jehanne V."/>
            <person name="Matic I."/>
            <person name="Nassif X."/>
            <person name="Oztas S."/>
            <person name="Petit M.A."/>
            <person name="Pichon C."/>
            <person name="Rouy Z."/>
            <person name="Ruf C.S."/>
            <person name="Schneider D."/>
            <person name="Tourret J."/>
            <person name="Vacherie B."/>
            <person name="Vallenet D."/>
            <person name="Medigue C."/>
            <person name="Rocha E.P.C."/>
            <person name="Denamur E."/>
        </authorList>
    </citation>
    <scope>NUCLEOTIDE SEQUENCE [LARGE SCALE GENOMIC DNA]</scope>
    <source>
        <strain evidence="2">IAI39 / ExPEC</strain>
    </source>
</reference>
<evidence type="ECO:0000313" key="2">
    <source>
        <dbReference type="Proteomes" id="UP000000749"/>
    </source>
</evidence>
<dbReference type="AlphaFoldDB" id="A0A0H3MEU9"/>
<keyword evidence="1" id="KW-0808">Transferase</keyword>
<dbReference type="GO" id="GO:0016740">
    <property type="term" value="F:transferase activity"/>
    <property type="evidence" value="ECO:0007669"/>
    <property type="project" value="UniProtKB-KW"/>
</dbReference>
<proteinExistence type="predicted"/>
<dbReference type="KEGG" id="ect:ECIAI39_0981"/>
<dbReference type="PATRIC" id="fig|585057.6.peg.1031"/>
<dbReference type="HOGENOM" id="CLU_1118838_0_0_6"/>